<reference evidence="1 2" key="1">
    <citation type="submission" date="2014-02" db="EMBL/GenBank/DDBJ databases">
        <authorList>
            <person name="Sears C."/>
            <person name="Carroll K."/>
            <person name="Sack B.R."/>
            <person name="Qadri F."/>
            <person name="Myers L.L."/>
            <person name="Chung G.-T."/>
            <person name="Escheverria P."/>
            <person name="Fraser C.M."/>
            <person name="Sadzewicz L."/>
            <person name="Shefchek K.A."/>
            <person name="Tallon L."/>
            <person name="Das S.P."/>
            <person name="Daugherty S."/>
            <person name="Mongodin E.F."/>
        </authorList>
    </citation>
    <scope>NUCLEOTIDE SEQUENCE [LARGE SCALE GENOMIC DNA]</scope>
    <source>
        <strain evidence="2">3998T(B)3</strain>
    </source>
</reference>
<evidence type="ECO:0000313" key="2">
    <source>
        <dbReference type="Proteomes" id="UP000020773"/>
    </source>
</evidence>
<dbReference type="Proteomes" id="UP000020773">
    <property type="component" value="Unassembled WGS sequence"/>
</dbReference>
<comment type="caution">
    <text evidence="1">The sequence shown here is derived from an EMBL/GenBank/DDBJ whole genome shotgun (WGS) entry which is preliminary data.</text>
</comment>
<gene>
    <name evidence="1" type="ORF">M125_3746</name>
</gene>
<evidence type="ECO:0000313" key="1">
    <source>
        <dbReference type="EMBL" id="EXY89597.1"/>
    </source>
</evidence>
<organism evidence="1 2">
    <name type="scientific">Bacteroides fragilis str. 3998T(B)3</name>
    <dbReference type="NCBI Taxonomy" id="1339316"/>
    <lineage>
        <taxon>Bacteria</taxon>
        <taxon>Pseudomonadati</taxon>
        <taxon>Bacteroidota</taxon>
        <taxon>Bacteroidia</taxon>
        <taxon>Bacteroidales</taxon>
        <taxon>Bacteroidaceae</taxon>
        <taxon>Bacteroides</taxon>
    </lineage>
</organism>
<dbReference type="EMBL" id="JGDB01000237">
    <property type="protein sequence ID" value="EXY89597.1"/>
    <property type="molecule type" value="Genomic_DNA"/>
</dbReference>
<dbReference type="AlphaFoldDB" id="A0A015U484"/>
<sequence>MPAGTIFLIRYLLRKEGKSRILEVCLRFMKTSGIPPE</sequence>
<protein>
    <submittedName>
        <fullName evidence="1">Uncharacterized protein</fullName>
    </submittedName>
</protein>
<name>A0A015U484_BACFG</name>
<proteinExistence type="predicted"/>
<accession>A0A015U484</accession>